<sequence length="522" mass="57852">MTVNNGLCMRSVLLFLLLIIPSYCVLDNQYIHHLSDYDLLLLTTSNSLVMLKKNEMVVNELRLPNLPQGNENDAEKHPNAYTSVAPNVQDNLLYFTPGNGFIASLNLSSPSPHILYSTGDSSSISDLAYANNSLYWIEEQVMIKSMKYNRTITLMDESMNGKIQGLSVNPLTNEIYYTLWSKTGRTGEIKCLNNTMNYTLLPNLPLPKSIYSTPHSLIWANNPPGIHFTIESADLESVENRTVIMRQAHHHASSLTKHCGTVYWTDVDGNRLWVGEEQVKKSRIPQSKELPFPGYSFISVQNLGESCKSEQPITVPSTTLAALVSTESSSEVVVSHESVELETPEPVAVTASAPPVRFCSAEQMRDSLCNSGLCLVLNSVPTCLYASTPAPRYLSSVSGNEGAYTWSTSVVAIISVLATVATIMFLFSIYMTVRVRNLTLKPIIRRRVVVSRRTSESSHSNSPTSVCEMIDIENCCNMNVCETPCYERTLLPSSSSNQNTIISVNSSNQNWSNKTDKSCLLK</sequence>
<evidence type="ECO:0000313" key="4">
    <source>
        <dbReference type="Proteomes" id="UP001642540"/>
    </source>
</evidence>
<accession>A0ABP1PPM2</accession>
<feature type="transmembrane region" description="Helical" evidence="1">
    <location>
        <begin position="410"/>
        <end position="433"/>
    </location>
</feature>
<keyword evidence="2" id="KW-0732">Signal</keyword>
<keyword evidence="1" id="KW-0812">Transmembrane</keyword>
<reference evidence="3 4" key="1">
    <citation type="submission" date="2024-08" db="EMBL/GenBank/DDBJ databases">
        <authorList>
            <person name="Cucini C."/>
            <person name="Frati F."/>
        </authorList>
    </citation>
    <scope>NUCLEOTIDE SEQUENCE [LARGE SCALE GENOMIC DNA]</scope>
</reference>
<evidence type="ECO:0000313" key="3">
    <source>
        <dbReference type="EMBL" id="CAL8070102.1"/>
    </source>
</evidence>
<comment type="caution">
    <text evidence="3">The sequence shown here is derived from an EMBL/GenBank/DDBJ whole genome shotgun (WGS) entry which is preliminary data.</text>
</comment>
<keyword evidence="1" id="KW-1133">Transmembrane helix</keyword>
<protein>
    <recommendedName>
        <fullName evidence="5">Protein cueball</fullName>
    </recommendedName>
</protein>
<feature type="chain" id="PRO_5046650554" description="Protein cueball" evidence="2">
    <location>
        <begin position="25"/>
        <end position="522"/>
    </location>
</feature>
<dbReference type="EMBL" id="CAXLJM020000004">
    <property type="protein sequence ID" value="CAL8070102.1"/>
    <property type="molecule type" value="Genomic_DNA"/>
</dbReference>
<dbReference type="Gene3D" id="2.120.10.30">
    <property type="entry name" value="TolB, C-terminal domain"/>
    <property type="match status" value="1"/>
</dbReference>
<evidence type="ECO:0008006" key="5">
    <source>
        <dbReference type="Google" id="ProtNLM"/>
    </source>
</evidence>
<name>A0ABP1PPM2_9HEXA</name>
<feature type="signal peptide" evidence="2">
    <location>
        <begin position="1"/>
        <end position="24"/>
    </location>
</feature>
<evidence type="ECO:0000256" key="2">
    <source>
        <dbReference type="SAM" id="SignalP"/>
    </source>
</evidence>
<dbReference type="SUPFAM" id="SSF63825">
    <property type="entry name" value="YWTD domain"/>
    <property type="match status" value="1"/>
</dbReference>
<dbReference type="Proteomes" id="UP001642540">
    <property type="component" value="Unassembled WGS sequence"/>
</dbReference>
<proteinExistence type="predicted"/>
<dbReference type="InterPro" id="IPR011042">
    <property type="entry name" value="6-blade_b-propeller_TolB-like"/>
</dbReference>
<gene>
    <name evidence="3" type="ORF">ODALV1_LOCUS1074</name>
</gene>
<keyword evidence="1" id="KW-0472">Membrane</keyword>
<keyword evidence="4" id="KW-1185">Reference proteome</keyword>
<evidence type="ECO:0000256" key="1">
    <source>
        <dbReference type="SAM" id="Phobius"/>
    </source>
</evidence>
<organism evidence="3 4">
    <name type="scientific">Orchesella dallaii</name>
    <dbReference type="NCBI Taxonomy" id="48710"/>
    <lineage>
        <taxon>Eukaryota</taxon>
        <taxon>Metazoa</taxon>
        <taxon>Ecdysozoa</taxon>
        <taxon>Arthropoda</taxon>
        <taxon>Hexapoda</taxon>
        <taxon>Collembola</taxon>
        <taxon>Entomobryomorpha</taxon>
        <taxon>Entomobryoidea</taxon>
        <taxon>Orchesellidae</taxon>
        <taxon>Orchesellinae</taxon>
        <taxon>Orchesella</taxon>
    </lineage>
</organism>